<keyword evidence="3" id="KW-0413">Isomerase</keyword>
<dbReference type="InterPro" id="IPR029017">
    <property type="entry name" value="Enolase-like_N"/>
</dbReference>
<sequence>MPLLSPFTTSVRSATELDTVLLQLTDQDGRSGWGEVPASKVTGVSSRTSVRSLEGPLRALVLAAGNPEEALTKLAVSGEPAAIRSAMDCALHDLIAQRASLPLARLIGAGRLRLRTDMTLSVASTEELIPKVRDHLDQGFDCLKIKIDAHHDAVAALRAIRELVGPAMQLRIDANQAFEAGDAIRVIRAMEDADVGLSLVEQPVRADDLSGLALVSAAVDTPVMADESVWSMADLEELLRLKAAPMVNLKLAKTGGLLTARAMLTRALAEGLEVVIGCMLESPVAISAAAALAATLPEMAQDLDGGLWLRSSPVVGGAVYQGPEITLPDVPGLGVTALAGRGLRDRD</sequence>
<protein>
    <submittedName>
        <fullName evidence="5">L-alanine-DL-glutamate epimerase-like enolase superfamily enzyme</fullName>
    </submittedName>
</protein>
<dbReference type="GO" id="GO:0046872">
    <property type="term" value="F:metal ion binding"/>
    <property type="evidence" value="ECO:0007669"/>
    <property type="project" value="UniProtKB-KW"/>
</dbReference>
<dbReference type="PANTHER" id="PTHR48073:SF2">
    <property type="entry name" value="O-SUCCINYLBENZOATE SYNTHASE"/>
    <property type="match status" value="1"/>
</dbReference>
<proteinExistence type="inferred from homology"/>
<reference evidence="5 6" key="1">
    <citation type="submission" date="2020-07" db="EMBL/GenBank/DDBJ databases">
        <title>Sequencing the genomes of 1000 actinobacteria strains.</title>
        <authorList>
            <person name="Klenk H.-P."/>
        </authorList>
    </citation>
    <scope>NUCLEOTIDE SEQUENCE [LARGE SCALE GENOMIC DNA]</scope>
    <source>
        <strain evidence="5 6">DSM 102047</strain>
    </source>
</reference>
<dbReference type="AlphaFoldDB" id="A0A7Y9LVK4"/>
<evidence type="ECO:0000259" key="4">
    <source>
        <dbReference type="SMART" id="SM00922"/>
    </source>
</evidence>
<dbReference type="Pfam" id="PF13378">
    <property type="entry name" value="MR_MLE_C"/>
    <property type="match status" value="1"/>
</dbReference>
<dbReference type="InterPro" id="IPR013341">
    <property type="entry name" value="Mandelate_racemase_N_dom"/>
</dbReference>
<dbReference type="SUPFAM" id="SSF54826">
    <property type="entry name" value="Enolase N-terminal domain-like"/>
    <property type="match status" value="1"/>
</dbReference>
<evidence type="ECO:0000256" key="1">
    <source>
        <dbReference type="ARBA" id="ARBA00008031"/>
    </source>
</evidence>
<evidence type="ECO:0000256" key="2">
    <source>
        <dbReference type="ARBA" id="ARBA00022723"/>
    </source>
</evidence>
<keyword evidence="6" id="KW-1185">Reference proteome</keyword>
<organism evidence="5 6">
    <name type="scientific">Psychromicrobium silvestre</name>
    <dbReference type="NCBI Taxonomy" id="1645614"/>
    <lineage>
        <taxon>Bacteria</taxon>
        <taxon>Bacillati</taxon>
        <taxon>Actinomycetota</taxon>
        <taxon>Actinomycetes</taxon>
        <taxon>Micrococcales</taxon>
        <taxon>Micrococcaceae</taxon>
        <taxon>Psychromicrobium</taxon>
    </lineage>
</organism>
<dbReference type="InterPro" id="IPR036849">
    <property type="entry name" value="Enolase-like_C_sf"/>
</dbReference>
<dbReference type="SMART" id="SM00922">
    <property type="entry name" value="MR_MLE"/>
    <property type="match status" value="1"/>
</dbReference>
<dbReference type="SUPFAM" id="SSF51604">
    <property type="entry name" value="Enolase C-terminal domain-like"/>
    <property type="match status" value="1"/>
</dbReference>
<dbReference type="Pfam" id="PF02746">
    <property type="entry name" value="MR_MLE_N"/>
    <property type="match status" value="1"/>
</dbReference>
<dbReference type="EMBL" id="JACBYQ010000002">
    <property type="protein sequence ID" value="NYE96418.1"/>
    <property type="molecule type" value="Genomic_DNA"/>
</dbReference>
<evidence type="ECO:0000313" key="5">
    <source>
        <dbReference type="EMBL" id="NYE96418.1"/>
    </source>
</evidence>
<dbReference type="Proteomes" id="UP000521748">
    <property type="component" value="Unassembled WGS sequence"/>
</dbReference>
<feature type="domain" description="Mandelate racemase/muconate lactonizing enzyme C-terminal" evidence="4">
    <location>
        <begin position="125"/>
        <end position="222"/>
    </location>
</feature>
<gene>
    <name evidence="5" type="ORF">FHU41_002668</name>
</gene>
<comment type="similarity">
    <text evidence="1">Belongs to the mandelate racemase/muconate lactonizing enzyme family.</text>
</comment>
<name>A0A7Y9LVK4_9MICC</name>
<dbReference type="SFLD" id="SFLDF00009">
    <property type="entry name" value="o-succinylbenzoate_synthase"/>
    <property type="match status" value="1"/>
</dbReference>
<dbReference type="SFLD" id="SFLDS00001">
    <property type="entry name" value="Enolase"/>
    <property type="match status" value="1"/>
</dbReference>
<dbReference type="Gene3D" id="3.20.20.120">
    <property type="entry name" value="Enolase-like C-terminal domain"/>
    <property type="match status" value="1"/>
</dbReference>
<dbReference type="SFLD" id="SFLDG00180">
    <property type="entry name" value="muconate_cycloisomerase"/>
    <property type="match status" value="1"/>
</dbReference>
<dbReference type="InterPro" id="IPR029065">
    <property type="entry name" value="Enolase_C-like"/>
</dbReference>
<evidence type="ECO:0000256" key="3">
    <source>
        <dbReference type="ARBA" id="ARBA00023235"/>
    </source>
</evidence>
<dbReference type="PANTHER" id="PTHR48073">
    <property type="entry name" value="O-SUCCINYLBENZOATE SYNTHASE-RELATED"/>
    <property type="match status" value="1"/>
</dbReference>
<keyword evidence="2" id="KW-0479">Metal-binding</keyword>
<accession>A0A7Y9LVK4</accession>
<dbReference type="InterPro" id="IPR013342">
    <property type="entry name" value="Mandelate_racemase_C"/>
</dbReference>
<dbReference type="GO" id="GO:0016854">
    <property type="term" value="F:racemase and epimerase activity"/>
    <property type="evidence" value="ECO:0007669"/>
    <property type="project" value="UniProtKB-ARBA"/>
</dbReference>
<dbReference type="Gene3D" id="3.30.390.10">
    <property type="entry name" value="Enolase-like, N-terminal domain"/>
    <property type="match status" value="1"/>
</dbReference>
<comment type="caution">
    <text evidence="5">The sequence shown here is derived from an EMBL/GenBank/DDBJ whole genome shotgun (WGS) entry which is preliminary data.</text>
</comment>
<evidence type="ECO:0000313" key="6">
    <source>
        <dbReference type="Proteomes" id="UP000521748"/>
    </source>
</evidence>